<organism evidence="1 2">
    <name type="scientific">Phycomyces blakesleeanus (strain ATCC 8743b / DSM 1359 / FGSC 10004 / NBRC 33097 / NRRL 1555)</name>
    <dbReference type="NCBI Taxonomy" id="763407"/>
    <lineage>
        <taxon>Eukaryota</taxon>
        <taxon>Fungi</taxon>
        <taxon>Fungi incertae sedis</taxon>
        <taxon>Mucoromycota</taxon>
        <taxon>Mucoromycotina</taxon>
        <taxon>Mucoromycetes</taxon>
        <taxon>Mucorales</taxon>
        <taxon>Phycomycetaceae</taxon>
        <taxon>Phycomyces</taxon>
    </lineage>
</organism>
<dbReference type="Proteomes" id="UP000077315">
    <property type="component" value="Unassembled WGS sequence"/>
</dbReference>
<evidence type="ECO:0000313" key="1">
    <source>
        <dbReference type="EMBL" id="OAD66825.1"/>
    </source>
</evidence>
<evidence type="ECO:0000313" key="2">
    <source>
        <dbReference type="Proteomes" id="UP000077315"/>
    </source>
</evidence>
<accession>A0A162WFM6</accession>
<dbReference type="InParanoid" id="A0A162WFM6"/>
<sequence>MEKDTISGVEAKATTIIVARLREPIPYLLSQLRQLSYFEFFAMLQFKPQFFDCIGWQVCNSLQVIVNFHFQVLGGFTSFEWTIGCSGSLIRKMFGCDESSKNEKRASKRLKK</sequence>
<protein>
    <submittedName>
        <fullName evidence="1">Uncharacterized protein</fullName>
    </submittedName>
</protein>
<proteinExistence type="predicted"/>
<dbReference type="RefSeq" id="XP_018284865.1">
    <property type="nucleotide sequence ID" value="XM_018437358.1"/>
</dbReference>
<dbReference type="VEuPathDB" id="FungiDB:PHYBLDRAFT_174849"/>
<dbReference type="GeneID" id="28998264"/>
<dbReference type="AlphaFoldDB" id="A0A162WFM6"/>
<keyword evidence="2" id="KW-1185">Reference proteome</keyword>
<gene>
    <name evidence="1" type="ORF">PHYBLDRAFT_174849</name>
</gene>
<reference evidence="2" key="1">
    <citation type="submission" date="2015-06" db="EMBL/GenBank/DDBJ databases">
        <title>Expansion of signal transduction pathways in fungi by whole-genome duplication.</title>
        <authorList>
            <consortium name="DOE Joint Genome Institute"/>
            <person name="Corrochano L.M."/>
            <person name="Kuo A."/>
            <person name="Marcet-Houben M."/>
            <person name="Polaino S."/>
            <person name="Salamov A."/>
            <person name="Villalobos J.M."/>
            <person name="Alvarez M.I."/>
            <person name="Avalos J."/>
            <person name="Benito E.P."/>
            <person name="Benoit I."/>
            <person name="Burger G."/>
            <person name="Camino L.P."/>
            <person name="Canovas D."/>
            <person name="Cerda-Olmedo E."/>
            <person name="Cheng J.-F."/>
            <person name="Dominguez A."/>
            <person name="Elias M."/>
            <person name="Eslava A.P."/>
            <person name="Glaser F."/>
            <person name="Grimwood J."/>
            <person name="Gutierrez G."/>
            <person name="Heitman J."/>
            <person name="Henrissat B."/>
            <person name="Iturriaga E.A."/>
            <person name="Lang B.F."/>
            <person name="Lavin J.L."/>
            <person name="Lee S."/>
            <person name="Li W."/>
            <person name="Lindquist E."/>
            <person name="Lopez-Garcia S."/>
            <person name="Luque E.M."/>
            <person name="Marcos A.T."/>
            <person name="Martin J."/>
            <person name="McCluskey K."/>
            <person name="Medina H.R."/>
            <person name="Miralles-Duran A."/>
            <person name="Miyazaki A."/>
            <person name="Munoz-Torres E."/>
            <person name="Oguiza J.A."/>
            <person name="Ohm R."/>
            <person name="Olmedo M."/>
            <person name="Orejas M."/>
            <person name="Ortiz-Castellanos L."/>
            <person name="Pisabarro A.G."/>
            <person name="Rodriguez-Romero J."/>
            <person name="Ruiz-Herrera J."/>
            <person name="Ruiz-Vazquez R."/>
            <person name="Sanz C."/>
            <person name="Schackwitz W."/>
            <person name="Schmutz J."/>
            <person name="Shahriari M."/>
            <person name="Shelest E."/>
            <person name="Silva-Franco F."/>
            <person name="Soanes D."/>
            <person name="Syed K."/>
            <person name="Tagua V.G."/>
            <person name="Talbot N.J."/>
            <person name="Thon M."/>
            <person name="De vries R.P."/>
            <person name="Wiebenga A."/>
            <person name="Yadav J.S."/>
            <person name="Braun E.L."/>
            <person name="Baker S."/>
            <person name="Garre V."/>
            <person name="Horwitz B."/>
            <person name="Torres-Martinez S."/>
            <person name="Idnurm A."/>
            <person name="Herrera-Estrella A."/>
            <person name="Gabaldon T."/>
            <person name="Grigoriev I.V."/>
        </authorList>
    </citation>
    <scope>NUCLEOTIDE SEQUENCE [LARGE SCALE GENOMIC DNA]</scope>
    <source>
        <strain evidence="2">NRRL 1555(-)</strain>
    </source>
</reference>
<dbReference type="EMBL" id="KV441000">
    <property type="protein sequence ID" value="OAD66825.1"/>
    <property type="molecule type" value="Genomic_DNA"/>
</dbReference>
<name>A0A162WFM6_PHYB8</name>